<evidence type="ECO:0000313" key="2">
    <source>
        <dbReference type="EMBL" id="MEC4720436.1"/>
    </source>
</evidence>
<keyword evidence="1" id="KW-1133">Transmembrane helix</keyword>
<evidence type="ECO:0000313" key="3">
    <source>
        <dbReference type="Proteomes" id="UP001352263"/>
    </source>
</evidence>
<gene>
    <name evidence="2" type="ORF">RY831_14835</name>
</gene>
<organism evidence="2 3">
    <name type="scientific">Noviherbaspirillum album</name>
    <dbReference type="NCBI Taxonomy" id="3080276"/>
    <lineage>
        <taxon>Bacteria</taxon>
        <taxon>Pseudomonadati</taxon>
        <taxon>Pseudomonadota</taxon>
        <taxon>Betaproteobacteria</taxon>
        <taxon>Burkholderiales</taxon>
        <taxon>Oxalobacteraceae</taxon>
        <taxon>Noviherbaspirillum</taxon>
    </lineage>
</organism>
<evidence type="ECO:0000256" key="1">
    <source>
        <dbReference type="SAM" id="Phobius"/>
    </source>
</evidence>
<accession>A0ABU6J9V5</accession>
<reference evidence="2 3" key="1">
    <citation type="submission" date="2023-10" db="EMBL/GenBank/DDBJ databases">
        <title>Noviherbaspirillum sp. CPCC 100848 genome assembly.</title>
        <authorList>
            <person name="Li X.Y."/>
            <person name="Fang X.M."/>
        </authorList>
    </citation>
    <scope>NUCLEOTIDE SEQUENCE [LARGE SCALE GENOMIC DNA]</scope>
    <source>
        <strain evidence="2 3">CPCC 100848</strain>
    </source>
</reference>
<dbReference type="Proteomes" id="UP001352263">
    <property type="component" value="Unassembled WGS sequence"/>
</dbReference>
<dbReference type="EMBL" id="JAWIIV010000011">
    <property type="protein sequence ID" value="MEC4720436.1"/>
    <property type="molecule type" value="Genomic_DNA"/>
</dbReference>
<keyword evidence="1" id="KW-0472">Membrane</keyword>
<feature type="transmembrane region" description="Helical" evidence="1">
    <location>
        <begin position="207"/>
        <end position="229"/>
    </location>
</feature>
<proteinExistence type="predicted"/>
<protein>
    <submittedName>
        <fullName evidence="2">Uncharacterized protein</fullName>
    </submittedName>
</protein>
<dbReference type="RefSeq" id="WP_326507154.1">
    <property type="nucleotide sequence ID" value="NZ_JAWIIV010000011.1"/>
</dbReference>
<sequence>MQKIDVLAQNNTPGVLLADGAVILQRRGTTNTFTAIVNGIYVAVSVFVPNVRAEVSYEDGRNGPRHSRAAEYHRNNADSLEPFPSRFITETLNFIELHSGKRPLGISQQTAAYMYSGQTDVSRTADIILSAFRYDSNEAVLRYVEGDEIIARSRNASDGSGHPEFDPKLVEIEECDDRIKDVLRKALSIGFHSCDMKYGSDHCMRRLAWLSGVFYEASLAGSILPMYVLSADMETHKDLHPVTPVPPTAI</sequence>
<keyword evidence="3" id="KW-1185">Reference proteome</keyword>
<name>A0ABU6J9V5_9BURK</name>
<comment type="caution">
    <text evidence="2">The sequence shown here is derived from an EMBL/GenBank/DDBJ whole genome shotgun (WGS) entry which is preliminary data.</text>
</comment>
<keyword evidence="1" id="KW-0812">Transmembrane</keyword>